<evidence type="ECO:0000256" key="2">
    <source>
        <dbReference type="ARBA" id="ARBA00022448"/>
    </source>
</evidence>
<proteinExistence type="inferred from homology"/>
<dbReference type="InterPro" id="IPR017871">
    <property type="entry name" value="ABC_transporter-like_CS"/>
</dbReference>
<evidence type="ECO:0000259" key="6">
    <source>
        <dbReference type="PROSITE" id="PS50893"/>
    </source>
</evidence>
<comment type="similarity">
    <text evidence="1">Belongs to the ABC transporter superfamily.</text>
</comment>
<reference evidence="7 8" key="1">
    <citation type="submission" date="2014-08" db="EMBL/GenBank/DDBJ databases">
        <title>Complete genome sequence of Corynebacterium frankenforstense ST18(T) (=DSM 45800(T)), isolated from raw cow milk.</title>
        <authorList>
            <person name="Ruckert C."/>
            <person name="Albersmeier A."/>
            <person name="Winkler A."/>
            <person name="Lipski A."/>
            <person name="Kalinowski J."/>
        </authorList>
    </citation>
    <scope>NUCLEOTIDE SEQUENCE [LARGE SCALE GENOMIC DNA]</scope>
    <source>
        <strain evidence="7 8">ST18</strain>
    </source>
</reference>
<protein>
    <recommendedName>
        <fullName evidence="5">ABC-type quaternary amine transporter</fullName>
        <ecNumber evidence="5">7.6.2.9</ecNumber>
    </recommendedName>
</protein>
<feature type="domain" description="ABC transporter" evidence="6">
    <location>
        <begin position="2"/>
        <end position="235"/>
    </location>
</feature>
<evidence type="ECO:0000256" key="5">
    <source>
        <dbReference type="ARBA" id="ARBA00066388"/>
    </source>
</evidence>
<name>A0A1L7CTL4_9CORY</name>
<dbReference type="Pfam" id="PF00005">
    <property type="entry name" value="ABC_tran"/>
    <property type="match status" value="1"/>
</dbReference>
<dbReference type="InterPro" id="IPR003439">
    <property type="entry name" value="ABC_transporter-like_ATP-bd"/>
</dbReference>
<dbReference type="EMBL" id="CP009247">
    <property type="protein sequence ID" value="APT89167.1"/>
    <property type="molecule type" value="Genomic_DNA"/>
</dbReference>
<gene>
    <name evidence="7" type="ORF">CFRA_07720</name>
</gene>
<evidence type="ECO:0000256" key="4">
    <source>
        <dbReference type="ARBA" id="ARBA00022840"/>
    </source>
</evidence>
<dbReference type="PANTHER" id="PTHR43117:SF4">
    <property type="entry name" value="OSMOPROTECTANT IMPORT ATP-BINDING PROTEIN OSMV"/>
    <property type="match status" value="1"/>
</dbReference>
<keyword evidence="3" id="KW-0547">Nucleotide-binding</keyword>
<organism evidence="7 8">
    <name type="scientific">Corynebacterium frankenforstense DSM 45800</name>
    <dbReference type="NCBI Taxonomy" id="1437875"/>
    <lineage>
        <taxon>Bacteria</taxon>
        <taxon>Bacillati</taxon>
        <taxon>Actinomycetota</taxon>
        <taxon>Actinomycetes</taxon>
        <taxon>Mycobacteriales</taxon>
        <taxon>Corynebacteriaceae</taxon>
        <taxon>Corynebacterium</taxon>
    </lineage>
</organism>
<keyword evidence="4" id="KW-0067">ATP-binding</keyword>
<dbReference type="PROSITE" id="PS00211">
    <property type="entry name" value="ABC_TRANSPORTER_1"/>
    <property type="match status" value="1"/>
</dbReference>
<evidence type="ECO:0000256" key="1">
    <source>
        <dbReference type="ARBA" id="ARBA00005417"/>
    </source>
</evidence>
<dbReference type="FunFam" id="3.40.50.300:FF:000425">
    <property type="entry name" value="Probable ABC transporter, ATP-binding subunit"/>
    <property type="match status" value="1"/>
</dbReference>
<evidence type="ECO:0000313" key="7">
    <source>
        <dbReference type="EMBL" id="APT89167.1"/>
    </source>
</evidence>
<evidence type="ECO:0000313" key="8">
    <source>
        <dbReference type="Proteomes" id="UP000185434"/>
    </source>
</evidence>
<evidence type="ECO:0000256" key="3">
    <source>
        <dbReference type="ARBA" id="ARBA00022741"/>
    </source>
</evidence>
<dbReference type="RefSeq" id="WP_075664149.1">
    <property type="nucleotide sequence ID" value="NZ_CP009247.1"/>
</dbReference>
<dbReference type="InterPro" id="IPR027417">
    <property type="entry name" value="P-loop_NTPase"/>
</dbReference>
<accession>A0A1L7CTL4</accession>
<dbReference type="SMART" id="SM00382">
    <property type="entry name" value="AAA"/>
    <property type="match status" value="1"/>
</dbReference>
<dbReference type="GO" id="GO:0015418">
    <property type="term" value="F:ABC-type quaternary ammonium compound transporting activity"/>
    <property type="evidence" value="ECO:0007669"/>
    <property type="project" value="UniProtKB-EC"/>
</dbReference>
<dbReference type="GO" id="GO:0016887">
    <property type="term" value="F:ATP hydrolysis activity"/>
    <property type="evidence" value="ECO:0007669"/>
    <property type="project" value="InterPro"/>
</dbReference>
<dbReference type="Gene3D" id="3.40.50.300">
    <property type="entry name" value="P-loop containing nucleotide triphosphate hydrolases"/>
    <property type="match status" value="1"/>
</dbReference>
<dbReference type="EC" id="7.6.2.9" evidence="5"/>
<dbReference type="PANTHER" id="PTHR43117">
    <property type="entry name" value="OSMOPROTECTANT IMPORT ATP-BINDING PROTEIN OSMV"/>
    <property type="match status" value="1"/>
</dbReference>
<dbReference type="STRING" id="1437875.CFRA_07720"/>
<dbReference type="GO" id="GO:0005524">
    <property type="term" value="F:ATP binding"/>
    <property type="evidence" value="ECO:0007669"/>
    <property type="project" value="UniProtKB-KW"/>
</dbReference>
<keyword evidence="2" id="KW-0813">Transport</keyword>
<dbReference type="InterPro" id="IPR003593">
    <property type="entry name" value="AAA+_ATPase"/>
</dbReference>
<dbReference type="KEGG" id="cfk:CFRA_07720"/>
<sequence>MIELRDVTVAYPGTPSPAVEAVSCRFPDASVTALVGASGSGKTTVLRTVNRMVTPTSGTVEVDGRDVADLDAVELRRSIGYVIQGSGLLPHRTVEANILTVPKLTGTEPAHGVEELARMVELPVDLLRRYPGELSGGQAQRVGVARALAHDPHILLMDEPFGAVDPVVRRSLQDLLAELQSRLRKTVVLVTHDMSEAFRLADRILLLSAGGRIEQEGTPEELLTAPASDHVRAFVGADARRLHLDDAGRVVRDARGRVIGTLDGGGRP</sequence>
<dbReference type="PROSITE" id="PS50893">
    <property type="entry name" value="ABC_TRANSPORTER_2"/>
    <property type="match status" value="1"/>
</dbReference>
<dbReference type="Proteomes" id="UP000185434">
    <property type="component" value="Chromosome"/>
</dbReference>
<dbReference type="OrthoDB" id="9802264at2"/>
<dbReference type="AlphaFoldDB" id="A0A1L7CTL4"/>
<dbReference type="SUPFAM" id="SSF52540">
    <property type="entry name" value="P-loop containing nucleoside triphosphate hydrolases"/>
    <property type="match status" value="1"/>
</dbReference>
<keyword evidence="8" id="KW-1185">Reference proteome</keyword>